<keyword evidence="3" id="KW-1185">Reference proteome</keyword>
<dbReference type="Proteomes" id="UP001301152">
    <property type="component" value="Unassembled WGS sequence"/>
</dbReference>
<evidence type="ECO:0000313" key="3">
    <source>
        <dbReference type="Proteomes" id="UP001301152"/>
    </source>
</evidence>
<dbReference type="PROSITE" id="PS51184">
    <property type="entry name" value="JMJC"/>
    <property type="match status" value="1"/>
</dbReference>
<dbReference type="PANTHER" id="PTHR12461">
    <property type="entry name" value="HYPOXIA-INDUCIBLE FACTOR 1 ALPHA INHIBITOR-RELATED"/>
    <property type="match status" value="1"/>
</dbReference>
<proteinExistence type="predicted"/>
<sequence>MNLTSAEKHSSRPEQRVQTQVLSRSVQVWIAESLAKGYTAGQIRTILINGNTPGELADREIAQAENSPYTYAARRCMVVARKRESLLKTLDFYHRMNSDYFRLKKETLPAYKTFIQNFLSINRAGLFSGSFDHWAARHWTPQSLLELVGAGTKIQVQAGRTGESAYEEKGEKLKRFIPFEELISAMLHGRGNDLYLTANNFFLDQSPFAALREQIGNIGDSYLNSEYLAKSVFLWMGPEGIVTGMHQDLNHILFCQIYGRKRFRLYPATQVPYMCNDRWIFSPVDPTQNIPEQHAEFRNAAAIDITVEPGDMLYIPAGWWHHVTGETASISISLTNLRGMPNHFIDYPPDYSSII</sequence>
<dbReference type="Gene3D" id="2.60.120.650">
    <property type="entry name" value="Cupin"/>
    <property type="match status" value="1"/>
</dbReference>
<comment type="caution">
    <text evidence="2">The sequence shown here is derived from an EMBL/GenBank/DDBJ whole genome shotgun (WGS) entry which is preliminary data.</text>
</comment>
<evidence type="ECO:0000259" key="1">
    <source>
        <dbReference type="PROSITE" id="PS51184"/>
    </source>
</evidence>
<gene>
    <name evidence="2" type="ORF">OQ497_03750</name>
</gene>
<dbReference type="Pfam" id="PF13621">
    <property type="entry name" value="Cupin_8"/>
    <property type="match status" value="1"/>
</dbReference>
<organism evidence="2 3">
    <name type="scientific">Acetobacter thailandicus</name>
    <dbReference type="NCBI Taxonomy" id="1502842"/>
    <lineage>
        <taxon>Bacteria</taxon>
        <taxon>Pseudomonadati</taxon>
        <taxon>Pseudomonadota</taxon>
        <taxon>Alphaproteobacteria</taxon>
        <taxon>Acetobacterales</taxon>
        <taxon>Acetobacteraceae</taxon>
        <taxon>Acetobacter</taxon>
    </lineage>
</organism>
<reference evidence="2 3" key="1">
    <citation type="submission" date="2022-11" db="EMBL/GenBank/DDBJ databases">
        <title>Genome sequencing of Acetobacter type strain.</title>
        <authorList>
            <person name="Heo J."/>
            <person name="Lee D."/>
            <person name="Han B.-H."/>
            <person name="Hong S.-B."/>
            <person name="Kwon S.-W."/>
        </authorList>
    </citation>
    <scope>NUCLEOTIDE SEQUENCE [LARGE SCALE GENOMIC DNA]</scope>
    <source>
        <strain evidence="2 3">KACC 21253</strain>
    </source>
</reference>
<dbReference type="SUPFAM" id="SSF51197">
    <property type="entry name" value="Clavaminate synthase-like"/>
    <property type="match status" value="1"/>
</dbReference>
<dbReference type="RefSeq" id="WP_086635020.1">
    <property type="nucleotide sequence ID" value="NZ_JAERKX010000005.1"/>
</dbReference>
<dbReference type="EMBL" id="JAPIUZ010000001">
    <property type="protein sequence ID" value="MCX2563075.1"/>
    <property type="molecule type" value="Genomic_DNA"/>
</dbReference>
<accession>A0ABT3QCT0</accession>
<feature type="domain" description="JmjC" evidence="1">
    <location>
        <begin position="204"/>
        <end position="351"/>
    </location>
</feature>
<protein>
    <submittedName>
        <fullName evidence="2">Cupin-like domain-containing protein</fullName>
    </submittedName>
</protein>
<dbReference type="SMART" id="SM00558">
    <property type="entry name" value="JmjC"/>
    <property type="match status" value="1"/>
</dbReference>
<name>A0ABT3QCT0_9PROT</name>
<evidence type="ECO:0000313" key="2">
    <source>
        <dbReference type="EMBL" id="MCX2563075.1"/>
    </source>
</evidence>
<dbReference type="InterPro" id="IPR003347">
    <property type="entry name" value="JmjC_dom"/>
</dbReference>
<dbReference type="InterPro" id="IPR041667">
    <property type="entry name" value="Cupin_8"/>
</dbReference>
<dbReference type="PANTHER" id="PTHR12461:SF102">
    <property type="entry name" value="LYSINE-SPECIFIC DEMETHYLASE JMJ31"/>
    <property type="match status" value="1"/>
</dbReference>